<organism evidence="1 2">
    <name type="scientific">Thalictrum thalictroides</name>
    <name type="common">Rue-anemone</name>
    <name type="synonym">Anemone thalictroides</name>
    <dbReference type="NCBI Taxonomy" id="46969"/>
    <lineage>
        <taxon>Eukaryota</taxon>
        <taxon>Viridiplantae</taxon>
        <taxon>Streptophyta</taxon>
        <taxon>Embryophyta</taxon>
        <taxon>Tracheophyta</taxon>
        <taxon>Spermatophyta</taxon>
        <taxon>Magnoliopsida</taxon>
        <taxon>Ranunculales</taxon>
        <taxon>Ranunculaceae</taxon>
        <taxon>Thalictroideae</taxon>
        <taxon>Thalictrum</taxon>
    </lineage>
</organism>
<evidence type="ECO:0000313" key="1">
    <source>
        <dbReference type="EMBL" id="KAF5176044.1"/>
    </source>
</evidence>
<dbReference type="AlphaFoldDB" id="A0A7J6UTW2"/>
<gene>
    <name evidence="1" type="ORF">FRX31_034369</name>
</gene>
<proteinExistence type="predicted"/>
<reference evidence="1 2" key="1">
    <citation type="submission" date="2020-06" db="EMBL/GenBank/DDBJ databases">
        <title>Transcriptomic and genomic resources for Thalictrum thalictroides and T. hernandezii: Facilitating candidate gene discovery in an emerging model plant lineage.</title>
        <authorList>
            <person name="Arias T."/>
            <person name="Riano-Pachon D.M."/>
            <person name="Di Stilio V.S."/>
        </authorList>
    </citation>
    <scope>NUCLEOTIDE SEQUENCE [LARGE SCALE GENOMIC DNA]</scope>
    <source>
        <strain evidence="2">cv. WT478/WT964</strain>
        <tissue evidence="1">Leaves</tissue>
    </source>
</reference>
<sequence>MQSKSRKEVNQARESIQLEKIKDLQFSNSPNMRYEAKGLKQVSTNNNNTSQMESHMENTSIDGAQCKELVMNNVEDTLEELELAFKKKWIQSRSRTEIDLTRVKEADEEKWGRTLVGKLQTKRWFDVDDVKKELIRNWGFKSKFEFAMLSEEVVQRCEPGRV</sequence>
<comment type="caution">
    <text evidence="1">The sequence shown here is derived from an EMBL/GenBank/DDBJ whole genome shotgun (WGS) entry which is preliminary data.</text>
</comment>
<accession>A0A7J6UTW2</accession>
<dbReference type="EMBL" id="JABWDY010043275">
    <property type="protein sequence ID" value="KAF5176044.1"/>
    <property type="molecule type" value="Genomic_DNA"/>
</dbReference>
<protein>
    <submittedName>
        <fullName evidence="1">Uncharacterized protein</fullName>
    </submittedName>
</protein>
<name>A0A7J6UTW2_THATH</name>
<keyword evidence="2" id="KW-1185">Reference proteome</keyword>
<dbReference type="Proteomes" id="UP000554482">
    <property type="component" value="Unassembled WGS sequence"/>
</dbReference>
<evidence type="ECO:0000313" key="2">
    <source>
        <dbReference type="Proteomes" id="UP000554482"/>
    </source>
</evidence>